<dbReference type="InterPro" id="IPR050508">
    <property type="entry name" value="Methyltransf_Superfamily"/>
</dbReference>
<sequence length="215" mass="24000">MLDAPSHDLDRATVQKAYGGWAPIYDALCGPVFLIGRKAAVKAARQVGGKVLEIGVGTGLSFPDYDETTEVTGIDITEPMLARARRKLETGRYPHIRDIRIMDAHNLEFEDASFNVVVAQFVITLVADPERVLDEAARVLRPGGEIVLMSHLYSEQGIGAAIERWVAQRTRAIGLRPEFPFSRLVRWAETRSDIELAERRDLGPLYSLVRFRKLG</sequence>
<evidence type="ECO:0000259" key="1">
    <source>
        <dbReference type="Pfam" id="PF08241"/>
    </source>
</evidence>
<dbReference type="GO" id="GO:0008168">
    <property type="term" value="F:methyltransferase activity"/>
    <property type="evidence" value="ECO:0007669"/>
    <property type="project" value="UniProtKB-KW"/>
</dbReference>
<dbReference type="Pfam" id="PF08241">
    <property type="entry name" value="Methyltransf_11"/>
    <property type="match status" value="1"/>
</dbReference>
<proteinExistence type="predicted"/>
<keyword evidence="3" id="KW-1185">Reference proteome</keyword>
<keyword evidence="2" id="KW-0808">Transferase</keyword>
<dbReference type="CDD" id="cd02440">
    <property type="entry name" value="AdoMet_MTases"/>
    <property type="match status" value="1"/>
</dbReference>
<comment type="caution">
    <text evidence="2">The sequence shown here is derived from an EMBL/GenBank/DDBJ whole genome shotgun (WGS) entry which is preliminary data.</text>
</comment>
<dbReference type="GO" id="GO:0032259">
    <property type="term" value="P:methylation"/>
    <property type="evidence" value="ECO:0007669"/>
    <property type="project" value="UniProtKB-KW"/>
</dbReference>
<evidence type="ECO:0000313" key="2">
    <source>
        <dbReference type="EMBL" id="MFC5067050.1"/>
    </source>
</evidence>
<gene>
    <name evidence="2" type="ORF">ACFPFW_03365</name>
</gene>
<organism evidence="2 3">
    <name type="scientific">Flaviflagellibacter deserti</name>
    <dbReference type="NCBI Taxonomy" id="2267266"/>
    <lineage>
        <taxon>Bacteria</taxon>
        <taxon>Pseudomonadati</taxon>
        <taxon>Pseudomonadota</taxon>
        <taxon>Alphaproteobacteria</taxon>
        <taxon>Hyphomicrobiales</taxon>
        <taxon>Flaviflagellibacter</taxon>
    </lineage>
</organism>
<dbReference type="EC" id="2.1.1.-" evidence="2"/>
<dbReference type="SUPFAM" id="SSF53335">
    <property type="entry name" value="S-adenosyl-L-methionine-dependent methyltransferases"/>
    <property type="match status" value="1"/>
</dbReference>
<dbReference type="InterPro" id="IPR029063">
    <property type="entry name" value="SAM-dependent_MTases_sf"/>
</dbReference>
<name>A0ABV9YW41_9HYPH</name>
<dbReference type="InterPro" id="IPR013216">
    <property type="entry name" value="Methyltransf_11"/>
</dbReference>
<dbReference type="PANTHER" id="PTHR42912:SF80">
    <property type="entry name" value="METHYLTRANSFERASE DOMAIN-CONTAINING PROTEIN"/>
    <property type="match status" value="1"/>
</dbReference>
<dbReference type="Proteomes" id="UP001595796">
    <property type="component" value="Unassembled WGS sequence"/>
</dbReference>
<feature type="domain" description="Methyltransferase type 11" evidence="1">
    <location>
        <begin position="52"/>
        <end position="147"/>
    </location>
</feature>
<dbReference type="EMBL" id="JBHSJF010000003">
    <property type="protein sequence ID" value="MFC5067050.1"/>
    <property type="molecule type" value="Genomic_DNA"/>
</dbReference>
<dbReference type="PANTHER" id="PTHR42912">
    <property type="entry name" value="METHYLTRANSFERASE"/>
    <property type="match status" value="1"/>
</dbReference>
<protein>
    <submittedName>
        <fullName evidence="2">Class I SAM-dependent methyltransferase</fullName>
        <ecNumber evidence="2">2.1.1.-</ecNumber>
    </submittedName>
</protein>
<accession>A0ABV9YW41</accession>
<evidence type="ECO:0000313" key="3">
    <source>
        <dbReference type="Proteomes" id="UP001595796"/>
    </source>
</evidence>
<dbReference type="Gene3D" id="3.40.50.150">
    <property type="entry name" value="Vaccinia Virus protein VP39"/>
    <property type="match status" value="1"/>
</dbReference>
<keyword evidence="2" id="KW-0489">Methyltransferase</keyword>
<reference evidence="3" key="1">
    <citation type="journal article" date="2019" name="Int. J. Syst. Evol. Microbiol.">
        <title>The Global Catalogue of Microorganisms (GCM) 10K type strain sequencing project: providing services to taxonomists for standard genome sequencing and annotation.</title>
        <authorList>
            <consortium name="The Broad Institute Genomics Platform"/>
            <consortium name="The Broad Institute Genome Sequencing Center for Infectious Disease"/>
            <person name="Wu L."/>
            <person name="Ma J."/>
        </authorList>
    </citation>
    <scope>NUCLEOTIDE SEQUENCE [LARGE SCALE GENOMIC DNA]</scope>
    <source>
        <strain evidence="3">CGMCC 1.16444</strain>
    </source>
</reference>
<dbReference type="RefSeq" id="WP_114957450.1">
    <property type="nucleotide sequence ID" value="NZ_JBHSJF010000003.1"/>
</dbReference>